<dbReference type="PANTHER" id="PTHR43222">
    <property type="entry name" value="NUDIX HYDROLASE 23"/>
    <property type="match status" value="1"/>
</dbReference>
<feature type="domain" description="Nudix hydrolase" evidence="1">
    <location>
        <begin position="30"/>
        <end position="156"/>
    </location>
</feature>
<dbReference type="InterPro" id="IPR000086">
    <property type="entry name" value="NUDIX_hydrolase_dom"/>
</dbReference>
<reference evidence="2 3" key="1">
    <citation type="journal article" date="2018" name="Genome Announc.">
        <title>Draft Genome Sequence of "Candidatus Phycosocius bacilliformis," an Alphaproteobacterial Ectosymbiont of the Hydrocarbon-Producing Green Alga Botryococcus braunii.</title>
        <authorList>
            <person name="Tanabe Y."/>
            <person name="Yamaguchi H."/>
            <person name="Watanabe M.M."/>
        </authorList>
    </citation>
    <scope>NUCLEOTIDE SEQUENCE [LARGE SCALE GENOMIC DNA]</scope>
    <source>
        <strain evidence="2 3">BOTRYCO-2</strain>
    </source>
</reference>
<keyword evidence="2" id="KW-0378">Hydrolase</keyword>
<dbReference type="InterPro" id="IPR029401">
    <property type="entry name" value="Nudix_N"/>
</dbReference>
<dbReference type="CDD" id="cd04511">
    <property type="entry name" value="NUDIX_Hydrolase"/>
    <property type="match status" value="1"/>
</dbReference>
<dbReference type="InterPro" id="IPR015797">
    <property type="entry name" value="NUDIX_hydrolase-like_dom_sf"/>
</dbReference>
<dbReference type="PANTHER" id="PTHR43222:SF2">
    <property type="entry name" value="NUDIX HYDROLASE 23, CHLOROPLASTIC"/>
    <property type="match status" value="1"/>
</dbReference>
<dbReference type="RefSeq" id="WP_108983402.1">
    <property type="nucleotide sequence ID" value="NZ_BFBR01000001.1"/>
</dbReference>
<dbReference type="PROSITE" id="PS51462">
    <property type="entry name" value="NUDIX"/>
    <property type="match status" value="1"/>
</dbReference>
<evidence type="ECO:0000313" key="3">
    <source>
        <dbReference type="Proteomes" id="UP000245086"/>
    </source>
</evidence>
<proteinExistence type="predicted"/>
<sequence>MPATFSLQVPAGDDRPRQVCDTCGFINYVNPKIVAGVVISDDDGRILLCRRAIEPRHGFWTIPAGFMEERETTAAGAAREAWEEARAKVQIDGLLAIYEVPRISQVHFMYRGTLAEPGFEPGPESLEVAWFAYADIPWDDIAFPTGIWALRDWKKVEGQAQFMPFSNPPDVEHLTHPRAR</sequence>
<dbReference type="OrthoDB" id="9761969at2"/>
<dbReference type="Gene3D" id="3.90.79.10">
    <property type="entry name" value="Nucleoside Triphosphate Pyrophosphohydrolase"/>
    <property type="match status" value="1"/>
</dbReference>
<protein>
    <submittedName>
        <fullName evidence="2">NADH pyrophosphatase</fullName>
        <ecNumber evidence="2">3.6.1.22</ecNumber>
    </submittedName>
</protein>
<dbReference type="EMBL" id="BFBR01000001">
    <property type="protein sequence ID" value="GBF56524.1"/>
    <property type="molecule type" value="Genomic_DNA"/>
</dbReference>
<name>A0A2P2E635_9PROT</name>
<dbReference type="AlphaFoldDB" id="A0A2P2E635"/>
<dbReference type="Pfam" id="PF00293">
    <property type="entry name" value="NUDIX"/>
    <property type="match status" value="1"/>
</dbReference>
<evidence type="ECO:0000313" key="2">
    <source>
        <dbReference type="EMBL" id="GBF56524.1"/>
    </source>
</evidence>
<dbReference type="Proteomes" id="UP000245086">
    <property type="component" value="Unassembled WGS sequence"/>
</dbReference>
<dbReference type="Pfam" id="PF14803">
    <property type="entry name" value="Zn_ribbon_Nudix"/>
    <property type="match status" value="1"/>
</dbReference>
<accession>A0A2P2E635</accession>
<keyword evidence="3" id="KW-1185">Reference proteome</keyword>
<organism evidence="2 3">
    <name type="scientific">Candidatus Phycosocius bacilliformis</name>
    <dbReference type="NCBI Taxonomy" id="1445552"/>
    <lineage>
        <taxon>Bacteria</taxon>
        <taxon>Pseudomonadati</taxon>
        <taxon>Pseudomonadota</taxon>
        <taxon>Alphaproteobacteria</taxon>
        <taxon>Caulobacterales</taxon>
        <taxon>Caulobacterales incertae sedis</taxon>
        <taxon>Candidatus Phycosocius</taxon>
    </lineage>
</organism>
<dbReference type="Gene3D" id="2.20.70.10">
    <property type="match status" value="1"/>
</dbReference>
<comment type="caution">
    <text evidence="2">The sequence shown here is derived from an EMBL/GenBank/DDBJ whole genome shotgun (WGS) entry which is preliminary data.</text>
</comment>
<dbReference type="EC" id="3.6.1.22" evidence="2"/>
<dbReference type="SUPFAM" id="SSF55811">
    <property type="entry name" value="Nudix"/>
    <property type="match status" value="1"/>
</dbReference>
<evidence type="ECO:0000259" key="1">
    <source>
        <dbReference type="PROSITE" id="PS51462"/>
    </source>
</evidence>
<dbReference type="GO" id="GO:0016787">
    <property type="term" value="F:hydrolase activity"/>
    <property type="evidence" value="ECO:0007669"/>
    <property type="project" value="UniProtKB-KW"/>
</dbReference>
<gene>
    <name evidence="2" type="primary">nudC_1</name>
    <name evidence="2" type="ORF">PbB2_00180</name>
</gene>